<dbReference type="PANTHER" id="PTHR31118:SF12">
    <property type="entry name" value="CYCLASE-LIKE PROTEIN 2"/>
    <property type="match status" value="1"/>
</dbReference>
<comment type="cofactor">
    <cofactor evidence="1">
        <name>Zn(2+)</name>
        <dbReference type="ChEBI" id="CHEBI:29105"/>
    </cofactor>
</comment>
<evidence type="ECO:0000256" key="5">
    <source>
        <dbReference type="ARBA" id="ARBA00014889"/>
    </source>
</evidence>
<evidence type="ECO:0000313" key="14">
    <source>
        <dbReference type="Proteomes" id="UP000092605"/>
    </source>
</evidence>
<dbReference type="EMBL" id="LSFY01000001">
    <property type="protein sequence ID" value="KXZ39901.1"/>
    <property type="molecule type" value="Genomic_DNA"/>
</dbReference>
<evidence type="ECO:0000313" key="13">
    <source>
        <dbReference type="EMBL" id="SHK78096.1"/>
    </source>
</evidence>
<evidence type="ECO:0000256" key="3">
    <source>
        <dbReference type="ARBA" id="ARBA00011738"/>
    </source>
</evidence>
<evidence type="ECO:0000256" key="11">
    <source>
        <dbReference type="ARBA" id="ARBA00060547"/>
    </source>
</evidence>
<evidence type="ECO:0000256" key="9">
    <source>
        <dbReference type="ARBA" id="ARBA00023079"/>
    </source>
</evidence>
<accession>A0A150FQJ6</accession>
<name>A0A150FQJ6_CLOPD</name>
<dbReference type="InterPro" id="IPR007325">
    <property type="entry name" value="KFase/CYL"/>
</dbReference>
<comment type="caution">
    <text evidence="12">The sequence shown here is derived from an EMBL/GenBank/DDBJ whole genome shotgun (WGS) entry which is preliminary data.</text>
</comment>
<comment type="catalytic activity">
    <reaction evidence="10">
        <text>N-formyl-L-kynurenine + H2O = L-kynurenine + formate + H(+)</text>
        <dbReference type="Rhea" id="RHEA:13009"/>
        <dbReference type="ChEBI" id="CHEBI:15377"/>
        <dbReference type="ChEBI" id="CHEBI:15378"/>
        <dbReference type="ChEBI" id="CHEBI:15740"/>
        <dbReference type="ChEBI" id="CHEBI:57959"/>
        <dbReference type="ChEBI" id="CHEBI:58629"/>
        <dbReference type="EC" id="3.5.1.9"/>
    </reaction>
</comment>
<comment type="pathway">
    <text evidence="11">Amino-acid degradation; L-tryptophan degradation via kynurenine pathway; L-kynurenine from L-tryptophan: step 2/2.</text>
</comment>
<keyword evidence="8" id="KW-0862">Zinc</keyword>
<dbReference type="PATRIC" id="fig|1121328.3.peg.982"/>
<dbReference type="GO" id="GO:0004061">
    <property type="term" value="F:arylformamidase activity"/>
    <property type="evidence" value="ECO:0007669"/>
    <property type="project" value="UniProtKB-EC"/>
</dbReference>
<evidence type="ECO:0000256" key="1">
    <source>
        <dbReference type="ARBA" id="ARBA00001947"/>
    </source>
</evidence>
<dbReference type="EC" id="3.5.1.9" evidence="4"/>
<dbReference type="STRING" id="1121328.JWYL7_0976"/>
<protein>
    <recommendedName>
        <fullName evidence="5">Kynurenine formamidase</fullName>
        <ecNumber evidence="4">3.5.1.9</ecNumber>
    </recommendedName>
</protein>
<gene>
    <name evidence="12" type="ORF">JWYL7_0976</name>
    <name evidence="13" type="ORF">SAMN05661008_00877</name>
</gene>
<dbReference type="SUPFAM" id="SSF102198">
    <property type="entry name" value="Putative cyclase"/>
    <property type="match status" value="1"/>
</dbReference>
<dbReference type="AlphaFoldDB" id="A0A150FQJ6"/>
<keyword evidence="9" id="KW-0823">Tryptophan catabolism</keyword>
<dbReference type="EMBL" id="FRBG01000005">
    <property type="protein sequence ID" value="SHK78096.1"/>
    <property type="molecule type" value="Genomic_DNA"/>
</dbReference>
<dbReference type="RefSeq" id="WP_066069858.1">
    <property type="nucleotide sequence ID" value="NZ_FRBG01000005.1"/>
</dbReference>
<keyword evidence="7" id="KW-0378">Hydrolase</keyword>
<sequence>MKIIDLTHSINSNMPVFPGTERPIFEIANTLEKDGFIENKITMYSHTGTHIDAPAHMIKDGLFLDEYPADHFYGSAYIVDLTNIKSKIVDVEEIKHHEEKIKCVDFVILKTGWSKTWGEDEYFIDFPTLSVDAAIYLSKFNLKGIGVDTISVDDITSSSFDIHKILLGRKFILIENLTNLELVDDNTFIFMCMPLKTERADGSPTRAIALIND</sequence>
<dbReference type="Proteomes" id="UP000323392">
    <property type="component" value="Unassembled WGS sequence"/>
</dbReference>
<evidence type="ECO:0000256" key="8">
    <source>
        <dbReference type="ARBA" id="ARBA00022833"/>
    </source>
</evidence>
<comment type="function">
    <text evidence="2">Catalyzes the hydrolysis of N-formyl-L-kynurenine to L-kynurenine, the second step in the kynurenine pathway of tryptophan degradation.</text>
</comment>
<dbReference type="FunFam" id="3.50.30.50:FF:000001">
    <property type="entry name" value="Kynurenine formamidase"/>
    <property type="match status" value="1"/>
</dbReference>
<reference evidence="12 14" key="1">
    <citation type="submission" date="2016-02" db="EMBL/GenBank/DDBJ databases">
        <title>Draft genome sequence for Clostridium paradoxum JW-YL-7.</title>
        <authorList>
            <person name="Utturkar S.M."/>
            <person name="Lancaster A."/>
            <person name="Poole F.L."/>
            <person name="Adams M.W."/>
            <person name="Brown S.D."/>
        </authorList>
    </citation>
    <scope>NUCLEOTIDE SEQUENCE [LARGE SCALE GENOMIC DNA]</scope>
    <source>
        <strain evidence="12 14">JW-YL-7</strain>
    </source>
</reference>
<organism evidence="12 14">
    <name type="scientific">Alkalithermobacter thermoalcaliphilus JW-YL-7 = DSM 7308</name>
    <dbReference type="NCBI Taxonomy" id="1121328"/>
    <lineage>
        <taxon>Bacteria</taxon>
        <taxon>Bacillati</taxon>
        <taxon>Bacillota</taxon>
        <taxon>Clostridia</taxon>
        <taxon>Peptostreptococcales</taxon>
        <taxon>Tepidibacteraceae</taxon>
        <taxon>Alkalithermobacter</taxon>
    </lineage>
</organism>
<evidence type="ECO:0000256" key="4">
    <source>
        <dbReference type="ARBA" id="ARBA00012930"/>
    </source>
</evidence>
<dbReference type="Proteomes" id="UP000092605">
    <property type="component" value="Unassembled WGS sequence"/>
</dbReference>
<dbReference type="GO" id="GO:0019441">
    <property type="term" value="P:L-tryptophan catabolic process to kynurenine"/>
    <property type="evidence" value="ECO:0007669"/>
    <property type="project" value="InterPro"/>
</dbReference>
<evidence type="ECO:0000256" key="2">
    <source>
        <dbReference type="ARBA" id="ARBA00002204"/>
    </source>
</evidence>
<dbReference type="GO" id="GO:0046872">
    <property type="term" value="F:metal ion binding"/>
    <property type="evidence" value="ECO:0007669"/>
    <property type="project" value="UniProtKB-KW"/>
</dbReference>
<dbReference type="OrthoDB" id="9796085at2"/>
<evidence type="ECO:0000313" key="15">
    <source>
        <dbReference type="Proteomes" id="UP000323392"/>
    </source>
</evidence>
<reference evidence="13 15" key="2">
    <citation type="submission" date="2016-11" db="EMBL/GenBank/DDBJ databases">
        <authorList>
            <person name="Varghese N."/>
            <person name="Submissions S."/>
        </authorList>
    </citation>
    <scope>NUCLEOTIDE SEQUENCE [LARGE SCALE GENOMIC DNA]</scope>
    <source>
        <strain evidence="13 15">DSM 7308</strain>
    </source>
</reference>
<keyword evidence="15" id="KW-1185">Reference proteome</keyword>
<comment type="subunit">
    <text evidence="3">Homodimer.</text>
</comment>
<evidence type="ECO:0000256" key="6">
    <source>
        <dbReference type="ARBA" id="ARBA00022723"/>
    </source>
</evidence>
<proteinExistence type="predicted"/>
<evidence type="ECO:0000256" key="10">
    <source>
        <dbReference type="ARBA" id="ARBA00048496"/>
    </source>
</evidence>
<keyword evidence="6" id="KW-0479">Metal-binding</keyword>
<dbReference type="Gene3D" id="3.50.30.50">
    <property type="entry name" value="Putative cyclase"/>
    <property type="match status" value="1"/>
</dbReference>
<dbReference type="Pfam" id="PF04199">
    <property type="entry name" value="Cyclase"/>
    <property type="match status" value="1"/>
</dbReference>
<dbReference type="PANTHER" id="PTHR31118">
    <property type="entry name" value="CYCLASE-LIKE PROTEIN 2"/>
    <property type="match status" value="1"/>
</dbReference>
<evidence type="ECO:0000256" key="7">
    <source>
        <dbReference type="ARBA" id="ARBA00022801"/>
    </source>
</evidence>
<evidence type="ECO:0000313" key="12">
    <source>
        <dbReference type="EMBL" id="KXZ39901.1"/>
    </source>
</evidence>
<dbReference type="InterPro" id="IPR037175">
    <property type="entry name" value="KFase_sf"/>
</dbReference>